<protein>
    <submittedName>
        <fullName evidence="2">Uncharacterized protein</fullName>
    </submittedName>
</protein>
<dbReference type="PATRIC" id="fig|1800.3.peg.1233"/>
<feature type="signal peptide" evidence="1">
    <location>
        <begin position="1"/>
        <end position="31"/>
    </location>
</feature>
<gene>
    <name evidence="2" type="ORF">MCHUDSM44219_01227</name>
</gene>
<dbReference type="Proteomes" id="UP000036176">
    <property type="component" value="Unassembled WGS sequence"/>
</dbReference>
<dbReference type="OrthoDB" id="9757939at2"/>
<organism evidence="2 3">
    <name type="scientific">Mycolicibacterium chubuense</name>
    <name type="common">Mycobacterium chubuense</name>
    <dbReference type="NCBI Taxonomy" id="1800"/>
    <lineage>
        <taxon>Bacteria</taxon>
        <taxon>Bacillati</taxon>
        <taxon>Actinomycetota</taxon>
        <taxon>Actinomycetes</taxon>
        <taxon>Mycobacteriales</taxon>
        <taxon>Mycobacteriaceae</taxon>
        <taxon>Mycolicibacterium</taxon>
    </lineage>
</organism>
<keyword evidence="3" id="KW-1185">Reference proteome</keyword>
<dbReference type="AlphaFoldDB" id="A0A0J6WL83"/>
<reference evidence="2 3" key="1">
    <citation type="journal article" date="2015" name="Genome Biol. Evol.">
        <title>Characterization of Three Mycobacterium spp. with Potential Use in Bioremediation by Genome Sequencing and Comparative Genomics.</title>
        <authorList>
            <person name="Das S."/>
            <person name="Pettersson B.M."/>
            <person name="Behra P.R."/>
            <person name="Ramesh M."/>
            <person name="Dasgupta S."/>
            <person name="Bhattacharya A."/>
            <person name="Kirsebom L.A."/>
        </authorList>
    </citation>
    <scope>NUCLEOTIDE SEQUENCE [LARGE SCALE GENOMIC DNA]</scope>
    <source>
        <strain evidence="2 3">DSM 44219</strain>
    </source>
</reference>
<feature type="chain" id="PRO_5005283816" evidence="1">
    <location>
        <begin position="32"/>
        <end position="82"/>
    </location>
</feature>
<accession>A0A0J6WL83</accession>
<sequence length="82" mass="8656" precursor="true">MNRITRIVALPLLSAGIIGGAALGLAGTASAAMTVNDDGSMVATPDTVAQPWVGWPRVGYGYGYYWPQQSFSSPSWSIQQSH</sequence>
<evidence type="ECO:0000313" key="3">
    <source>
        <dbReference type="Proteomes" id="UP000036176"/>
    </source>
</evidence>
<name>A0A0J6WL83_MYCCU</name>
<keyword evidence="1" id="KW-0732">Signal</keyword>
<dbReference type="RefSeq" id="WP_048417316.1">
    <property type="nucleotide sequence ID" value="NZ_JYNX01000023.1"/>
</dbReference>
<evidence type="ECO:0000313" key="2">
    <source>
        <dbReference type="EMBL" id="KMO83389.1"/>
    </source>
</evidence>
<comment type="caution">
    <text evidence="2">The sequence shown here is derived from an EMBL/GenBank/DDBJ whole genome shotgun (WGS) entry which is preliminary data.</text>
</comment>
<dbReference type="EMBL" id="JYNX01000023">
    <property type="protein sequence ID" value="KMO83389.1"/>
    <property type="molecule type" value="Genomic_DNA"/>
</dbReference>
<proteinExistence type="predicted"/>
<evidence type="ECO:0000256" key="1">
    <source>
        <dbReference type="SAM" id="SignalP"/>
    </source>
</evidence>